<dbReference type="AlphaFoldDB" id="A0A645E1Y4"/>
<gene>
    <name evidence="1" type="ORF">SDC9_142949</name>
</gene>
<proteinExistence type="predicted"/>
<sequence>MNVKYIRDGLIALGIVLVVAGILNGGFNDTLNKAIRICLECIGIG</sequence>
<dbReference type="InterPro" id="IPR047708">
    <property type="entry name" value="CD1871A-like"/>
</dbReference>
<comment type="caution">
    <text evidence="1">The sequence shown here is derived from an EMBL/GenBank/DDBJ whole genome shotgun (WGS) entry which is preliminary data.</text>
</comment>
<protein>
    <recommendedName>
        <fullName evidence="2">Thioredoxin</fullName>
    </recommendedName>
</protein>
<evidence type="ECO:0008006" key="2">
    <source>
        <dbReference type="Google" id="ProtNLM"/>
    </source>
</evidence>
<dbReference type="EMBL" id="VSSQ01042244">
    <property type="protein sequence ID" value="MPM95794.1"/>
    <property type="molecule type" value="Genomic_DNA"/>
</dbReference>
<organism evidence="1">
    <name type="scientific">bioreactor metagenome</name>
    <dbReference type="NCBI Taxonomy" id="1076179"/>
    <lineage>
        <taxon>unclassified sequences</taxon>
        <taxon>metagenomes</taxon>
        <taxon>ecological metagenomes</taxon>
    </lineage>
</organism>
<reference evidence="1" key="1">
    <citation type="submission" date="2019-08" db="EMBL/GenBank/DDBJ databases">
        <authorList>
            <person name="Kucharzyk K."/>
            <person name="Murdoch R.W."/>
            <person name="Higgins S."/>
            <person name="Loffler F."/>
        </authorList>
    </citation>
    <scope>NUCLEOTIDE SEQUENCE</scope>
</reference>
<name>A0A645E1Y4_9ZZZZ</name>
<evidence type="ECO:0000313" key="1">
    <source>
        <dbReference type="EMBL" id="MPM95794.1"/>
    </source>
</evidence>
<dbReference type="NCBIfam" id="NF040920">
    <property type="entry name" value="CD1871A_fam"/>
    <property type="match status" value="1"/>
</dbReference>
<accession>A0A645E1Y4</accession>